<evidence type="ECO:0000313" key="2">
    <source>
        <dbReference type="Proteomes" id="UP001370758"/>
    </source>
</evidence>
<dbReference type="EMBL" id="JAVHJL010000008">
    <property type="protein sequence ID" value="KAK6498919.1"/>
    <property type="molecule type" value="Genomic_DNA"/>
</dbReference>
<evidence type="ECO:0000313" key="1">
    <source>
        <dbReference type="EMBL" id="KAK6498919.1"/>
    </source>
</evidence>
<proteinExistence type="predicted"/>
<protein>
    <submittedName>
        <fullName evidence="1">Uncharacterized protein</fullName>
    </submittedName>
</protein>
<keyword evidence="2" id="KW-1185">Reference proteome</keyword>
<dbReference type="AlphaFoldDB" id="A0AAV9VYK4"/>
<name>A0AAV9VYK4_9PEZI</name>
<organism evidence="1 2">
    <name type="scientific">Arthrobotrys musiformis</name>
    <dbReference type="NCBI Taxonomy" id="47236"/>
    <lineage>
        <taxon>Eukaryota</taxon>
        <taxon>Fungi</taxon>
        <taxon>Dikarya</taxon>
        <taxon>Ascomycota</taxon>
        <taxon>Pezizomycotina</taxon>
        <taxon>Orbiliomycetes</taxon>
        <taxon>Orbiliales</taxon>
        <taxon>Orbiliaceae</taxon>
        <taxon>Arthrobotrys</taxon>
    </lineage>
</organism>
<sequence length="210" mass="23881">MHSATELHPETVSVPATADLNRHAAGFKTHACWAEYKGELSFLKICTAYTAVLCEQHTEWSDYIIRSKPNFIWLYGNMHVGFFGPTRPSDQDPWSTSYDYTFKFYEDGNCTIPIRDAYDGPLQFTIDRTWGNEKDVKRVSEYLLDAEMPMRGYWIGWRKLKLDAKEGHHMGHPPPKVETHTAVPVAESHTAVPVAESHTGVPVEEPHTST</sequence>
<accession>A0AAV9VYK4</accession>
<reference evidence="1 2" key="1">
    <citation type="submission" date="2023-08" db="EMBL/GenBank/DDBJ databases">
        <authorList>
            <person name="Palmer J.M."/>
        </authorList>
    </citation>
    <scope>NUCLEOTIDE SEQUENCE [LARGE SCALE GENOMIC DNA]</scope>
    <source>
        <strain evidence="1 2">TWF481</strain>
    </source>
</reference>
<comment type="caution">
    <text evidence="1">The sequence shown here is derived from an EMBL/GenBank/DDBJ whole genome shotgun (WGS) entry which is preliminary data.</text>
</comment>
<dbReference type="Proteomes" id="UP001370758">
    <property type="component" value="Unassembled WGS sequence"/>
</dbReference>
<gene>
    <name evidence="1" type="ORF">TWF481_011489</name>
</gene>